<dbReference type="InterPro" id="IPR004841">
    <property type="entry name" value="AA-permease/SLC12A_dom"/>
</dbReference>
<evidence type="ECO:0000256" key="7">
    <source>
        <dbReference type="ARBA" id="ARBA00022970"/>
    </source>
</evidence>
<feature type="transmembrane region" description="Helical" evidence="10">
    <location>
        <begin position="104"/>
        <end position="122"/>
    </location>
</feature>
<keyword evidence="3" id="KW-0813">Transport</keyword>
<gene>
    <name evidence="12" type="ORF">J7561_05660</name>
</gene>
<keyword evidence="5" id="KW-0997">Cell inner membrane</keyword>
<feature type="transmembrane region" description="Helical" evidence="10">
    <location>
        <begin position="312"/>
        <end position="333"/>
    </location>
</feature>
<proteinExistence type="inferred from homology"/>
<evidence type="ECO:0000256" key="10">
    <source>
        <dbReference type="SAM" id="Phobius"/>
    </source>
</evidence>
<dbReference type="GO" id="GO:0005886">
    <property type="term" value="C:plasma membrane"/>
    <property type="evidence" value="ECO:0007669"/>
    <property type="project" value="UniProtKB-SubCell"/>
</dbReference>
<dbReference type="InterPro" id="IPR004840">
    <property type="entry name" value="Amino_acid_permease_CS"/>
</dbReference>
<feature type="transmembrane region" description="Helical" evidence="10">
    <location>
        <begin position="175"/>
        <end position="194"/>
    </location>
</feature>
<comment type="similarity">
    <text evidence="2">Belongs to the amino acid-polyamine-organocation (APC) superfamily. Amino acid transporter (AAT) (TC 2.A.3.1) family.</text>
</comment>
<evidence type="ECO:0000256" key="8">
    <source>
        <dbReference type="ARBA" id="ARBA00022989"/>
    </source>
</evidence>
<feature type="transmembrane region" description="Helical" evidence="10">
    <location>
        <begin position="221"/>
        <end position="240"/>
    </location>
</feature>
<dbReference type="PANTHER" id="PTHR43495">
    <property type="entry name" value="GABA PERMEASE"/>
    <property type="match status" value="1"/>
</dbReference>
<evidence type="ECO:0000256" key="3">
    <source>
        <dbReference type="ARBA" id="ARBA00022448"/>
    </source>
</evidence>
<dbReference type="GO" id="GO:0006865">
    <property type="term" value="P:amino acid transport"/>
    <property type="evidence" value="ECO:0007669"/>
    <property type="project" value="UniProtKB-KW"/>
</dbReference>
<dbReference type="AlphaFoldDB" id="A0AB35C2J4"/>
<feature type="transmembrane region" description="Helical" evidence="10">
    <location>
        <begin position="134"/>
        <end position="155"/>
    </location>
</feature>
<dbReference type="Gene3D" id="1.20.1740.10">
    <property type="entry name" value="Amino acid/polyamine transporter I"/>
    <property type="match status" value="1"/>
</dbReference>
<protein>
    <submittedName>
        <fullName evidence="12">Amino acid permease</fullName>
    </submittedName>
</protein>
<evidence type="ECO:0000256" key="9">
    <source>
        <dbReference type="ARBA" id="ARBA00023136"/>
    </source>
</evidence>
<keyword evidence="8 10" id="KW-1133">Transmembrane helix</keyword>
<dbReference type="GO" id="GO:0055085">
    <property type="term" value="P:transmembrane transport"/>
    <property type="evidence" value="ECO:0007669"/>
    <property type="project" value="InterPro"/>
</dbReference>
<reference evidence="12" key="1">
    <citation type="submission" date="2021-03" db="EMBL/GenBank/DDBJ databases">
        <title>Identification and antibiotic profiling of Wohlfahrtiimonas chitiniclastica, an underestimated human pathogen.</title>
        <authorList>
            <person name="Kopf A."/>
            <person name="Bunk B."/>
            <person name="Coldewey S."/>
            <person name="Gunzer F."/>
            <person name="Riedel T."/>
            <person name="Schroettner P."/>
        </authorList>
    </citation>
    <scope>NUCLEOTIDE SEQUENCE</scope>
    <source>
        <strain evidence="12">DSM 100917</strain>
    </source>
</reference>
<evidence type="ECO:0000313" key="13">
    <source>
        <dbReference type="Proteomes" id="UP000680020"/>
    </source>
</evidence>
<comment type="caution">
    <text evidence="12">The sequence shown here is derived from an EMBL/GenBank/DDBJ whole genome shotgun (WGS) entry which is preliminary data.</text>
</comment>
<name>A0AB35C2J4_9GAMM</name>
<keyword evidence="6 10" id="KW-0812">Transmembrane</keyword>
<dbReference type="EMBL" id="JAGIBU010000004">
    <property type="protein sequence ID" value="MBS7824688.1"/>
    <property type="molecule type" value="Genomic_DNA"/>
</dbReference>
<dbReference type="FunFam" id="1.20.1740.10:FF:000001">
    <property type="entry name" value="Amino acid permease"/>
    <property type="match status" value="1"/>
</dbReference>
<evidence type="ECO:0000259" key="11">
    <source>
        <dbReference type="Pfam" id="PF00324"/>
    </source>
</evidence>
<dbReference type="PROSITE" id="PS00218">
    <property type="entry name" value="AMINO_ACID_PERMEASE_1"/>
    <property type="match status" value="1"/>
</dbReference>
<feature type="transmembrane region" description="Helical" evidence="10">
    <location>
        <begin position="407"/>
        <end position="424"/>
    </location>
</feature>
<dbReference type="PIRSF" id="PIRSF006060">
    <property type="entry name" value="AA_transporter"/>
    <property type="match status" value="1"/>
</dbReference>
<dbReference type="Proteomes" id="UP000680020">
    <property type="component" value="Unassembled WGS sequence"/>
</dbReference>
<keyword evidence="7" id="KW-0029">Amino-acid transport</keyword>
<evidence type="ECO:0000256" key="1">
    <source>
        <dbReference type="ARBA" id="ARBA00004429"/>
    </source>
</evidence>
<evidence type="ECO:0000256" key="2">
    <source>
        <dbReference type="ARBA" id="ARBA00008583"/>
    </source>
</evidence>
<organism evidence="12 13">
    <name type="scientific">Wohlfahrtiimonas chitiniclastica</name>
    <dbReference type="NCBI Taxonomy" id="400946"/>
    <lineage>
        <taxon>Bacteria</taxon>
        <taxon>Pseudomonadati</taxon>
        <taxon>Pseudomonadota</taxon>
        <taxon>Gammaproteobacteria</taxon>
        <taxon>Cardiobacteriales</taxon>
        <taxon>Ignatzschineriaceae</taxon>
        <taxon>Wohlfahrtiimonas</taxon>
    </lineage>
</organism>
<feature type="domain" description="Amino acid permease/ SLC12A" evidence="11">
    <location>
        <begin position="1"/>
        <end position="431"/>
    </location>
</feature>
<dbReference type="Pfam" id="PF00324">
    <property type="entry name" value="AA_permease"/>
    <property type="match status" value="1"/>
</dbReference>
<dbReference type="GeneID" id="58263885"/>
<sequence length="434" mass="48126">MIALGGCIGTGLFYGTAESIPLAGPGLILGYLLGGFVIYMIIRMLGEMATQEPVSGAFSHFANKYCGQYAGFLAGWNYWLLYILVSMAELSAIGRYIYTWFPDFPIWLTVLSTIVIITAINLASVKFFGETEFWLALIKVLAVVGMIVFGLYLVAKGFVSEQSTVKISNLWEFGIFPNGAWGVWVSLVIVMFSFGGTEMIAIAAAETDNPQKTIPQAIKQVMWRILIFYIGSIIIMLVLVPWHDIKQGISPFVLVFDQLGLPNVAGILNFIILTAAISVYNSGIYSNGRMLFGLAEQGHAPKVFMKLSHNHVPYAAIAFSSAVTLIAVVINLLVPNGAFMIVMSVAIAAAVITWGLIVIMHMRFRRAHQADQLTFKTPFFPYVNYFCLIFLVVVIGAMTQLDSFRPAVYVMPVWLILTYLGFRLKQKMDRKHLK</sequence>
<feature type="transmembrane region" description="Helical" evidence="10">
    <location>
        <begin position="27"/>
        <end position="45"/>
    </location>
</feature>
<comment type="subcellular location">
    <subcellularLocation>
        <location evidence="1">Cell inner membrane</location>
        <topology evidence="1">Multi-pass membrane protein</topology>
    </subcellularLocation>
</comment>
<feature type="transmembrane region" description="Helical" evidence="10">
    <location>
        <begin position="379"/>
        <end position="401"/>
    </location>
</feature>
<keyword evidence="4" id="KW-1003">Cell membrane</keyword>
<accession>A0AB35C2J4</accession>
<dbReference type="PANTHER" id="PTHR43495:SF4">
    <property type="entry name" value="AROMATIC AMINO ACID TRANSPORT PROTEIN AROP"/>
    <property type="match status" value="1"/>
</dbReference>
<evidence type="ECO:0000256" key="6">
    <source>
        <dbReference type="ARBA" id="ARBA00022692"/>
    </source>
</evidence>
<evidence type="ECO:0000313" key="12">
    <source>
        <dbReference type="EMBL" id="MBS7824688.1"/>
    </source>
</evidence>
<feature type="transmembrane region" description="Helical" evidence="10">
    <location>
        <begin position="79"/>
        <end position="98"/>
    </location>
</feature>
<feature type="transmembrane region" description="Helical" evidence="10">
    <location>
        <begin position="260"/>
        <end position="280"/>
    </location>
</feature>
<evidence type="ECO:0000256" key="5">
    <source>
        <dbReference type="ARBA" id="ARBA00022519"/>
    </source>
</evidence>
<keyword evidence="9 10" id="KW-0472">Membrane</keyword>
<evidence type="ECO:0000256" key="4">
    <source>
        <dbReference type="ARBA" id="ARBA00022475"/>
    </source>
</evidence>
<feature type="transmembrane region" description="Helical" evidence="10">
    <location>
        <begin position="339"/>
        <end position="359"/>
    </location>
</feature>
<dbReference type="RefSeq" id="WP_008316338.1">
    <property type="nucleotide sequence ID" value="NZ_JAGIBW010000005.1"/>
</dbReference>